<dbReference type="SMART" id="SM00825">
    <property type="entry name" value="PKS_KS"/>
    <property type="match status" value="1"/>
</dbReference>
<reference evidence="5 6" key="1">
    <citation type="submission" date="2024-09" db="EMBL/GenBank/DDBJ databases">
        <title>Laminarin stimulates single cell rates of sulfate reduction while oxygen inhibits transcriptomic activity in coastal marine sediment.</title>
        <authorList>
            <person name="Lindsay M."/>
            <person name="Orcutt B."/>
            <person name="Emerson D."/>
            <person name="Stepanauskas R."/>
            <person name="D'Angelo T."/>
        </authorList>
    </citation>
    <scope>NUCLEOTIDE SEQUENCE [LARGE SCALE GENOMIC DNA]</scope>
    <source>
        <strain evidence="5">SAG AM-311-K15</strain>
    </source>
</reference>
<dbReference type="Proteomes" id="UP001594351">
    <property type="component" value="Unassembled WGS sequence"/>
</dbReference>
<protein>
    <submittedName>
        <fullName evidence="5">Beta-ketoacyl-[acyl-carrier-protein] synthase family protein</fullName>
    </submittedName>
</protein>
<dbReference type="InterPro" id="IPR014030">
    <property type="entry name" value="Ketoacyl_synth_N"/>
</dbReference>
<comment type="caution">
    <text evidence="5">The sequence shown here is derived from an EMBL/GenBank/DDBJ whole genome shotgun (WGS) entry which is preliminary data.</text>
</comment>
<keyword evidence="6" id="KW-1185">Reference proteome</keyword>
<dbReference type="PROSITE" id="PS52004">
    <property type="entry name" value="KS3_2"/>
    <property type="match status" value="1"/>
</dbReference>
<dbReference type="PANTHER" id="PTHR11712">
    <property type="entry name" value="POLYKETIDE SYNTHASE-RELATED"/>
    <property type="match status" value="1"/>
</dbReference>
<dbReference type="SUPFAM" id="SSF53901">
    <property type="entry name" value="Thiolase-like"/>
    <property type="match status" value="2"/>
</dbReference>
<dbReference type="Pfam" id="PF00109">
    <property type="entry name" value="ketoacyl-synt"/>
    <property type="match status" value="1"/>
</dbReference>
<evidence type="ECO:0000256" key="3">
    <source>
        <dbReference type="RuleBase" id="RU003694"/>
    </source>
</evidence>
<gene>
    <name evidence="5" type="ORF">ACFL27_21275</name>
</gene>
<evidence type="ECO:0000313" key="6">
    <source>
        <dbReference type="Proteomes" id="UP001594351"/>
    </source>
</evidence>
<dbReference type="EMBL" id="JBHPBY010000359">
    <property type="protein sequence ID" value="MFC1852738.1"/>
    <property type="molecule type" value="Genomic_DNA"/>
</dbReference>
<evidence type="ECO:0000313" key="5">
    <source>
        <dbReference type="EMBL" id="MFC1852738.1"/>
    </source>
</evidence>
<organism evidence="5 6">
    <name type="scientific">candidate division CSSED10-310 bacterium</name>
    <dbReference type="NCBI Taxonomy" id="2855610"/>
    <lineage>
        <taxon>Bacteria</taxon>
        <taxon>Bacteria division CSSED10-310</taxon>
    </lineage>
</organism>
<sequence length="408" mass="44022">MSDSIVISGLGAVTALGSDLDTIWDKLVAGEHALAPLTNIDTSHYKSHLGAEVKSFPCAEFIPAMQARRLDRVSQMTVVAAYKAIQDAALENYVADNERVGIVMGAGLGATSYTDDFFVGMLKKGPASANPMLFPNTVPNAAASHVSIQMKLRGLNTTFSHKEVSAEQAFNYAFRQLLKNEADVLLVGGAEEISFFLFHALAVTKSLAPRNPLLPEMMAPYDRKRNGLVLGEGAAVVVMERLDHLKKRAGQAYSQVLAAELSSAPVGILGYHPQGKDLQAAIVKAMKRARCDRQKLGFISGGANSTELLDRAEAHALETMFGEQHIPLAGLKAYIGCFHAGGMARIVLENLILTRDYVPRTPGLTEPIPENKLDFVMGEGRHLALTHLLHCASSYGGTSSAIILKRWK</sequence>
<dbReference type="InterPro" id="IPR014031">
    <property type="entry name" value="Ketoacyl_synth_C"/>
</dbReference>
<evidence type="ECO:0000256" key="1">
    <source>
        <dbReference type="ARBA" id="ARBA00008467"/>
    </source>
</evidence>
<dbReference type="Pfam" id="PF02801">
    <property type="entry name" value="Ketoacyl-synt_C"/>
    <property type="match status" value="1"/>
</dbReference>
<dbReference type="InterPro" id="IPR000794">
    <property type="entry name" value="Beta-ketoacyl_synthase"/>
</dbReference>
<evidence type="ECO:0000259" key="4">
    <source>
        <dbReference type="PROSITE" id="PS52004"/>
    </source>
</evidence>
<name>A0ABV6Z2S3_UNCC1</name>
<dbReference type="Gene3D" id="3.40.47.10">
    <property type="match status" value="2"/>
</dbReference>
<proteinExistence type="inferred from homology"/>
<dbReference type="InterPro" id="IPR020841">
    <property type="entry name" value="PKS_Beta-ketoAc_synthase_dom"/>
</dbReference>
<comment type="similarity">
    <text evidence="1 3">Belongs to the thiolase-like superfamily. Beta-ketoacyl-ACP synthases family.</text>
</comment>
<keyword evidence="2 3" id="KW-0808">Transferase</keyword>
<dbReference type="PANTHER" id="PTHR11712:SF336">
    <property type="entry name" value="3-OXOACYL-[ACYL-CARRIER-PROTEIN] SYNTHASE, MITOCHONDRIAL"/>
    <property type="match status" value="1"/>
</dbReference>
<dbReference type="InterPro" id="IPR016039">
    <property type="entry name" value="Thiolase-like"/>
</dbReference>
<accession>A0ABV6Z2S3</accession>
<evidence type="ECO:0000256" key="2">
    <source>
        <dbReference type="ARBA" id="ARBA00022679"/>
    </source>
</evidence>
<feature type="domain" description="Ketosynthase family 3 (KS3)" evidence="4">
    <location>
        <begin position="2"/>
        <end position="406"/>
    </location>
</feature>